<dbReference type="HOGENOM" id="CLU_986269_0_0_5"/>
<dbReference type="AlphaFoldDB" id="A0A0A8K639"/>
<keyword evidence="3" id="KW-1185">Reference proteome</keyword>
<reference evidence="2 3" key="1">
    <citation type="submission" date="2014-09" db="EMBL/GenBank/DDBJ databases">
        <title>Genome sequencing of Methyloceanibacter caenitepidi Gela4.</title>
        <authorList>
            <person name="Takeuchi M."/>
            <person name="Susumu S."/>
            <person name="Kamagata Y."/>
            <person name="Oshima K."/>
            <person name="Hattori M."/>
            <person name="Iwasaki W."/>
        </authorList>
    </citation>
    <scope>NUCLEOTIDE SEQUENCE [LARGE SCALE GENOMIC DNA]</scope>
    <source>
        <strain evidence="2 3">Gela4</strain>
    </source>
</reference>
<sequence>MIGPRSPRVPVCEDPRAADPASKARHAEVARRYAWDRRDKARDREPWSPAKQLSADLATVYSDHWGELDNDREGRGLFAILLHTLAQRPAFERLAADARDTFAPWLSDDDFERMSAEAIRLKRRWKPDTLAQRIGLTYADQQRLGVHRYIGAVDVPKAERDRLRAERRNANRLDRRRAAGVKPRAEYEANSLSRAEPWKAEGISKATWYRRRKAERDKSGTITKKNTPIGARPVSPPKQAARPLAIRAGMRLGPPPVTAAGPPFCLTPLHAFRDQIAAIPSR</sequence>
<name>A0A0A8K639_9HYPH</name>
<dbReference type="Proteomes" id="UP000031643">
    <property type="component" value="Chromosome"/>
</dbReference>
<evidence type="ECO:0000313" key="2">
    <source>
        <dbReference type="EMBL" id="BAQ17469.1"/>
    </source>
</evidence>
<dbReference type="Gene3D" id="1.10.1220.10">
    <property type="entry name" value="Met repressor-like"/>
    <property type="match status" value="1"/>
</dbReference>
<evidence type="ECO:0000313" key="3">
    <source>
        <dbReference type="Proteomes" id="UP000031643"/>
    </source>
</evidence>
<evidence type="ECO:0000256" key="1">
    <source>
        <dbReference type="SAM" id="MobiDB-lite"/>
    </source>
</evidence>
<dbReference type="InterPro" id="IPR013321">
    <property type="entry name" value="Arc_rbn_hlx_hlx"/>
</dbReference>
<dbReference type="OrthoDB" id="8347782at2"/>
<dbReference type="RefSeq" id="WP_052464343.1">
    <property type="nucleotide sequence ID" value="NZ_AP014648.1"/>
</dbReference>
<dbReference type="KEGG" id="mcg:GL4_2022"/>
<dbReference type="GO" id="GO:0006355">
    <property type="term" value="P:regulation of DNA-templated transcription"/>
    <property type="evidence" value="ECO:0007669"/>
    <property type="project" value="InterPro"/>
</dbReference>
<protein>
    <submittedName>
        <fullName evidence="2">Uncharacterized protein</fullName>
    </submittedName>
</protein>
<organism evidence="2 3">
    <name type="scientific">Methyloceanibacter caenitepidi</name>
    <dbReference type="NCBI Taxonomy" id="1384459"/>
    <lineage>
        <taxon>Bacteria</taxon>
        <taxon>Pseudomonadati</taxon>
        <taxon>Pseudomonadota</taxon>
        <taxon>Alphaproteobacteria</taxon>
        <taxon>Hyphomicrobiales</taxon>
        <taxon>Hyphomicrobiaceae</taxon>
        <taxon>Methyloceanibacter</taxon>
    </lineage>
</organism>
<feature type="region of interest" description="Disordered" evidence="1">
    <location>
        <begin position="211"/>
        <end position="239"/>
    </location>
</feature>
<feature type="region of interest" description="Disordered" evidence="1">
    <location>
        <begin position="1"/>
        <end position="23"/>
    </location>
</feature>
<gene>
    <name evidence="2" type="ORF">GL4_2022</name>
</gene>
<dbReference type="EMBL" id="AP014648">
    <property type="protein sequence ID" value="BAQ17469.1"/>
    <property type="molecule type" value="Genomic_DNA"/>
</dbReference>
<accession>A0A0A8K639</accession>
<proteinExistence type="predicted"/>